<keyword evidence="2" id="KW-0813">Transport</keyword>
<evidence type="ECO:0000256" key="1">
    <source>
        <dbReference type="ARBA" id="ARBA00004141"/>
    </source>
</evidence>
<evidence type="ECO:0000259" key="7">
    <source>
        <dbReference type="PROSITE" id="PS50850"/>
    </source>
</evidence>
<evidence type="ECO:0000256" key="6">
    <source>
        <dbReference type="SAM" id="Phobius"/>
    </source>
</evidence>
<feature type="transmembrane region" description="Helical" evidence="6">
    <location>
        <begin position="155"/>
        <end position="177"/>
    </location>
</feature>
<dbReference type="PANTHER" id="PTHR23504:SF15">
    <property type="entry name" value="MAJOR FACILITATOR SUPERFAMILY (MFS) PROFILE DOMAIN-CONTAINING PROTEIN"/>
    <property type="match status" value="1"/>
</dbReference>
<feature type="transmembrane region" description="Helical" evidence="6">
    <location>
        <begin position="598"/>
        <end position="617"/>
    </location>
</feature>
<protein>
    <recommendedName>
        <fullName evidence="7">Major facilitator superfamily (MFS) profile domain-containing protein</fullName>
    </recommendedName>
</protein>
<organism evidence="8 9">
    <name type="scientific">Cryptococcus neoformans Tu259-1</name>
    <dbReference type="NCBI Taxonomy" id="1230072"/>
    <lineage>
        <taxon>Eukaryota</taxon>
        <taxon>Fungi</taxon>
        <taxon>Dikarya</taxon>
        <taxon>Basidiomycota</taxon>
        <taxon>Agaricomycotina</taxon>
        <taxon>Tremellomycetes</taxon>
        <taxon>Tremellales</taxon>
        <taxon>Cryptococcaceae</taxon>
        <taxon>Cryptococcus</taxon>
        <taxon>Cryptococcus neoformans species complex</taxon>
    </lineage>
</organism>
<accession>A0A854QJJ4</accession>
<reference evidence="8 9" key="1">
    <citation type="submission" date="2017-06" db="EMBL/GenBank/DDBJ databases">
        <title>Global population genomics of the pathogenic fungus Cryptococcus neoformans var. grubii.</title>
        <authorList>
            <person name="Cuomo C."/>
            <person name="Litvintseva A."/>
            <person name="Chen Y."/>
            <person name="Young S."/>
            <person name="Zeng Q."/>
            <person name="Chapman S."/>
            <person name="Gujja S."/>
            <person name="Saif S."/>
            <person name="Birren B."/>
        </authorList>
    </citation>
    <scope>NUCLEOTIDE SEQUENCE [LARGE SCALE GENOMIC DNA]</scope>
    <source>
        <strain evidence="8 9">Tu259-1</strain>
    </source>
</reference>
<proteinExistence type="predicted"/>
<dbReference type="Pfam" id="PF07690">
    <property type="entry name" value="MFS_1"/>
    <property type="match status" value="1"/>
</dbReference>
<feature type="transmembrane region" description="Helical" evidence="6">
    <location>
        <begin position="189"/>
        <end position="208"/>
    </location>
</feature>
<feature type="transmembrane region" description="Helical" evidence="6">
    <location>
        <begin position="288"/>
        <end position="312"/>
    </location>
</feature>
<evidence type="ECO:0000256" key="5">
    <source>
        <dbReference type="ARBA" id="ARBA00023136"/>
    </source>
</evidence>
<feature type="transmembrane region" description="Helical" evidence="6">
    <location>
        <begin position="472"/>
        <end position="493"/>
    </location>
</feature>
<evidence type="ECO:0000256" key="4">
    <source>
        <dbReference type="ARBA" id="ARBA00022989"/>
    </source>
</evidence>
<dbReference type="InterPro" id="IPR001958">
    <property type="entry name" value="Tet-R_TetA/multi-R_MdtG-like"/>
</dbReference>
<dbReference type="Gene3D" id="1.20.1250.20">
    <property type="entry name" value="MFS general substrate transporter like domains"/>
    <property type="match status" value="1"/>
</dbReference>
<comment type="subcellular location">
    <subcellularLocation>
        <location evidence="1">Membrane</location>
        <topology evidence="1">Multi-pass membrane protein</topology>
    </subcellularLocation>
</comment>
<evidence type="ECO:0000256" key="3">
    <source>
        <dbReference type="ARBA" id="ARBA00022692"/>
    </source>
</evidence>
<feature type="transmembrane region" description="Helical" evidence="6">
    <location>
        <begin position="637"/>
        <end position="658"/>
    </location>
</feature>
<dbReference type="SUPFAM" id="SSF103473">
    <property type="entry name" value="MFS general substrate transporter"/>
    <property type="match status" value="1"/>
</dbReference>
<dbReference type="EMBL" id="AMKT01000024">
    <property type="protein sequence ID" value="OXG26461.1"/>
    <property type="molecule type" value="Genomic_DNA"/>
</dbReference>
<dbReference type="OrthoDB" id="419616at2759"/>
<dbReference type="InterPro" id="IPR036259">
    <property type="entry name" value="MFS_trans_sf"/>
</dbReference>
<feature type="transmembrane region" description="Helical" evidence="6">
    <location>
        <begin position="12"/>
        <end position="32"/>
    </location>
</feature>
<feature type="transmembrane region" description="Helical" evidence="6">
    <location>
        <begin position="246"/>
        <end position="268"/>
    </location>
</feature>
<dbReference type="PRINTS" id="PR01035">
    <property type="entry name" value="TCRTETA"/>
</dbReference>
<gene>
    <name evidence="8" type="ORF">C361_01220</name>
</gene>
<dbReference type="InterPro" id="IPR020846">
    <property type="entry name" value="MFS_dom"/>
</dbReference>
<dbReference type="AlphaFoldDB" id="A0A854QJJ4"/>
<evidence type="ECO:0000313" key="8">
    <source>
        <dbReference type="EMBL" id="OXG26461.1"/>
    </source>
</evidence>
<sequence length="689" mass="76848">MRQTTSLSCNVANIIIPHFCTFRMPFFFNLLLTRLKIRIISVDLEKIISRQSIIKRRPHKKNIFATCLSLLRHYGIPLAFTLSSKSSIFVQRSSRAREKMLKFAQSMDGTTPLPITQIVVLMIVRLAEPISYTVIFPFINQMVEELQVTDNPDRVGFYSGLVESVFAFVQFFTVYHWAQLSDRIGRKPVLLLGLTGVAISGSLFGLANSFWTMIFFRSLSGALNGNVAVVKAAIGDITDESNSTEAFAMYGLTWTMGSMIGNAMGGLLSHPFERFPRWFGSVYLFQNYPYLLPCLVGAGLTVLGILFSLLFYRESLPGLTIPPISLSSSFFIDSGLSRRLSWALPSSFIRTSHHERQVSTASLMSETETLVDSDTRDFLALRKGIELVDENVEQAKVTRWGFWELMRFKKVKIMTATVFLNAFVQGAWNAAVLLFLFDRNHGLGMSVSKFSRELMYFEQVRISLMTILPLQASAIGIAMAINGIWTIACQVLFLNRLRRLLGVSLSYKLLSLGWPLVWFFMPLLRNVLTSTESPVPPLQDVPDTKTSHHRYHPVIYPEERAWPTTICVNLYLMFATVVAMSSSLLMVLVNYASPDKTALGAINGIGTAAGCMARVIGPSSVSALFAFSMDGQVMGGRLWWIFMVGMSLVNFGICTLVAPDSNGNHGDVADEFDEEMELGSGTSERVGTE</sequence>
<evidence type="ECO:0000256" key="2">
    <source>
        <dbReference type="ARBA" id="ARBA00022448"/>
    </source>
</evidence>
<feature type="transmembrane region" description="Helical" evidence="6">
    <location>
        <begin position="570"/>
        <end position="591"/>
    </location>
</feature>
<keyword evidence="4 6" id="KW-1133">Transmembrane helix</keyword>
<evidence type="ECO:0000313" key="9">
    <source>
        <dbReference type="Proteomes" id="UP000199727"/>
    </source>
</evidence>
<name>A0A854QJJ4_CRYNE</name>
<keyword evidence="3 6" id="KW-0812">Transmembrane</keyword>
<feature type="transmembrane region" description="Helical" evidence="6">
    <location>
        <begin position="505"/>
        <end position="524"/>
    </location>
</feature>
<keyword evidence="5 6" id="KW-0472">Membrane</keyword>
<feature type="domain" description="Major facilitator superfamily (MFS) profile" evidence="7">
    <location>
        <begin position="117"/>
        <end position="662"/>
    </location>
</feature>
<dbReference type="Proteomes" id="UP000199727">
    <property type="component" value="Unassembled WGS sequence"/>
</dbReference>
<feature type="transmembrane region" description="Helical" evidence="6">
    <location>
        <begin position="413"/>
        <end position="437"/>
    </location>
</feature>
<comment type="caution">
    <text evidence="8">The sequence shown here is derived from an EMBL/GenBank/DDBJ whole genome shotgun (WGS) entry which is preliminary data.</text>
</comment>
<dbReference type="PROSITE" id="PS50850">
    <property type="entry name" value="MFS"/>
    <property type="match status" value="1"/>
</dbReference>
<dbReference type="CDD" id="cd17330">
    <property type="entry name" value="MFS_SLC46_TetA_like"/>
    <property type="match status" value="1"/>
</dbReference>
<dbReference type="GO" id="GO:0022857">
    <property type="term" value="F:transmembrane transporter activity"/>
    <property type="evidence" value="ECO:0007669"/>
    <property type="project" value="InterPro"/>
</dbReference>
<dbReference type="PANTHER" id="PTHR23504">
    <property type="entry name" value="MAJOR FACILITATOR SUPERFAMILY DOMAIN-CONTAINING PROTEIN 10"/>
    <property type="match status" value="1"/>
</dbReference>
<dbReference type="GO" id="GO:0016020">
    <property type="term" value="C:membrane"/>
    <property type="evidence" value="ECO:0007669"/>
    <property type="project" value="UniProtKB-SubCell"/>
</dbReference>
<dbReference type="InterPro" id="IPR011701">
    <property type="entry name" value="MFS"/>
</dbReference>